<evidence type="ECO:0000256" key="1">
    <source>
        <dbReference type="SAM" id="Phobius"/>
    </source>
</evidence>
<feature type="transmembrane region" description="Helical" evidence="1">
    <location>
        <begin position="85"/>
        <end position="103"/>
    </location>
</feature>
<dbReference type="RefSeq" id="WP_086030074.1">
    <property type="nucleotide sequence ID" value="NZ_LAPZ01000003.1"/>
</dbReference>
<sequence length="178" mass="20202">MKEFNKHNKKELSLNEIKSTGFKTPTNFLDSVEDDFFTKIAEEKLPKTNGFEVPKDYFNSLEDEILKKVPSQTKVINLRSRLKKAIPLAAAASVLLFIGINYFSVQSETITFDDISSTEIENWLENGYTSINTTDLASVLDETDFNDNELIDNTTIEDIEIEDYLNSIDASSLINEIN</sequence>
<keyword evidence="1" id="KW-1133">Transmembrane helix</keyword>
<keyword evidence="3" id="KW-1185">Reference proteome</keyword>
<reference evidence="2 3" key="1">
    <citation type="submission" date="2015-03" db="EMBL/GenBank/DDBJ databases">
        <title>Genome sequence of Tenacibaculum sp. S2-2, isolated from intestinal microbiota of sea cucumber, Apostichopus japonicas.</title>
        <authorList>
            <person name="Shao Z."/>
            <person name="Wang L."/>
            <person name="Li X."/>
        </authorList>
    </citation>
    <scope>NUCLEOTIDE SEQUENCE [LARGE SCALE GENOMIC DNA]</scope>
    <source>
        <strain evidence="2 3">S2-2</strain>
    </source>
</reference>
<dbReference type="Proteomes" id="UP000194221">
    <property type="component" value="Unassembled WGS sequence"/>
</dbReference>
<proteinExistence type="predicted"/>
<protein>
    <submittedName>
        <fullName evidence="2">Uncharacterized protein</fullName>
    </submittedName>
</protein>
<evidence type="ECO:0000313" key="2">
    <source>
        <dbReference type="EMBL" id="OSY88348.1"/>
    </source>
</evidence>
<organism evidence="2 3">
    <name type="scientific">Tenacibaculum holothuriorum</name>
    <dbReference type="NCBI Taxonomy" id="1635173"/>
    <lineage>
        <taxon>Bacteria</taxon>
        <taxon>Pseudomonadati</taxon>
        <taxon>Bacteroidota</taxon>
        <taxon>Flavobacteriia</taxon>
        <taxon>Flavobacteriales</taxon>
        <taxon>Flavobacteriaceae</taxon>
        <taxon>Tenacibaculum</taxon>
    </lineage>
</organism>
<gene>
    <name evidence="2" type="ORF">WH52_06180</name>
</gene>
<dbReference type="AlphaFoldDB" id="A0A1Y2PFA9"/>
<evidence type="ECO:0000313" key="3">
    <source>
        <dbReference type="Proteomes" id="UP000194221"/>
    </source>
</evidence>
<accession>A0A1Y2PFA9</accession>
<keyword evidence="1" id="KW-0812">Transmembrane</keyword>
<dbReference type="STRING" id="1635173.WH52_06180"/>
<dbReference type="OrthoDB" id="981524at2"/>
<name>A0A1Y2PFA9_9FLAO</name>
<comment type="caution">
    <text evidence="2">The sequence shown here is derived from an EMBL/GenBank/DDBJ whole genome shotgun (WGS) entry which is preliminary data.</text>
</comment>
<keyword evidence="1" id="KW-0472">Membrane</keyword>
<dbReference type="InParanoid" id="A0A1Y2PFA9"/>
<dbReference type="EMBL" id="LAPZ01000003">
    <property type="protein sequence ID" value="OSY88348.1"/>
    <property type="molecule type" value="Genomic_DNA"/>
</dbReference>